<dbReference type="PROSITE" id="PS50878">
    <property type="entry name" value="RT_POL"/>
    <property type="match status" value="1"/>
</dbReference>
<dbReference type="PANTHER" id="PTHR37984:SF8">
    <property type="entry name" value="CCHC-TYPE DOMAIN-CONTAINING PROTEIN"/>
    <property type="match status" value="1"/>
</dbReference>
<dbReference type="InterPro" id="IPR012337">
    <property type="entry name" value="RNaseH-like_sf"/>
</dbReference>
<protein>
    <recommendedName>
        <fullName evidence="1">RNA-directed DNA polymerase</fullName>
        <ecNumber evidence="1">2.7.7.49</ecNumber>
    </recommendedName>
</protein>
<feature type="domain" description="Integrase catalytic" evidence="3">
    <location>
        <begin position="1162"/>
        <end position="1275"/>
    </location>
</feature>
<dbReference type="PROSITE" id="PS50994">
    <property type="entry name" value="INTEGRASE"/>
    <property type="match status" value="2"/>
</dbReference>
<evidence type="ECO:0000259" key="2">
    <source>
        <dbReference type="PROSITE" id="PS50878"/>
    </source>
</evidence>
<evidence type="ECO:0000313" key="4">
    <source>
        <dbReference type="Proteomes" id="UP000694867"/>
    </source>
</evidence>
<evidence type="ECO:0000313" key="5">
    <source>
        <dbReference type="RefSeq" id="XP_028966386.1"/>
    </source>
</evidence>
<keyword evidence="4" id="KW-1185">Reference proteome</keyword>
<dbReference type="RefSeq" id="XP_028966386.1">
    <property type="nucleotide sequence ID" value="XM_029110553.1"/>
</dbReference>
<dbReference type="EC" id="2.7.7.49" evidence="1"/>
<evidence type="ECO:0000256" key="1">
    <source>
        <dbReference type="ARBA" id="ARBA00012493"/>
    </source>
</evidence>
<dbReference type="GO" id="GO:0003964">
    <property type="term" value="F:RNA-directed DNA polymerase activity"/>
    <property type="evidence" value="ECO:0007669"/>
    <property type="project" value="UniProtKB-EC"/>
</dbReference>
<dbReference type="Gene3D" id="3.10.10.10">
    <property type="entry name" value="HIV Type 1 Reverse Transcriptase, subunit A, domain 1"/>
    <property type="match status" value="1"/>
</dbReference>
<dbReference type="KEGG" id="goe:114828012"/>
<dbReference type="Pfam" id="PF17919">
    <property type="entry name" value="RT_RNaseH_2"/>
    <property type="match status" value="1"/>
</dbReference>
<dbReference type="InterPro" id="IPR021109">
    <property type="entry name" value="Peptidase_aspartic_dom_sf"/>
</dbReference>
<dbReference type="GO" id="GO:0003676">
    <property type="term" value="F:nucleic acid binding"/>
    <property type="evidence" value="ECO:0007669"/>
    <property type="project" value="InterPro"/>
</dbReference>
<dbReference type="Pfam" id="PF00665">
    <property type="entry name" value="rve"/>
    <property type="match status" value="1"/>
</dbReference>
<reference evidence="5" key="1">
    <citation type="submission" date="2025-08" db="UniProtKB">
        <authorList>
            <consortium name="RefSeq"/>
        </authorList>
    </citation>
    <scope>IDENTIFICATION</scope>
</reference>
<dbReference type="Proteomes" id="UP000694867">
    <property type="component" value="Unplaced"/>
</dbReference>
<dbReference type="InterPro" id="IPR041588">
    <property type="entry name" value="Integrase_H2C2"/>
</dbReference>
<feature type="domain" description="Integrase catalytic" evidence="3">
    <location>
        <begin position="1870"/>
        <end position="2056"/>
    </location>
</feature>
<dbReference type="Pfam" id="PF05380">
    <property type="entry name" value="Peptidase_A17"/>
    <property type="match status" value="1"/>
</dbReference>
<dbReference type="InterPro" id="IPR001584">
    <property type="entry name" value="Integrase_cat-core"/>
</dbReference>
<dbReference type="InterPro" id="IPR008042">
    <property type="entry name" value="Retrotrans_Pao"/>
</dbReference>
<dbReference type="PANTHER" id="PTHR37984">
    <property type="entry name" value="PROTEIN CBG26694"/>
    <property type="match status" value="1"/>
</dbReference>
<feature type="domain" description="Reverse transcriptase" evidence="2">
    <location>
        <begin position="627"/>
        <end position="810"/>
    </location>
</feature>
<dbReference type="InterPro" id="IPR000477">
    <property type="entry name" value="RT_dom"/>
</dbReference>
<dbReference type="CDD" id="cd01647">
    <property type="entry name" value="RT_LTR"/>
    <property type="match status" value="1"/>
</dbReference>
<dbReference type="InterPro" id="IPR041577">
    <property type="entry name" value="RT_RNaseH_2"/>
</dbReference>
<dbReference type="SUPFAM" id="SSF56672">
    <property type="entry name" value="DNA/RNA polymerases"/>
    <property type="match status" value="2"/>
</dbReference>
<organism evidence="4 5">
    <name type="scientific">Galendromus occidentalis</name>
    <name type="common">western predatory mite</name>
    <dbReference type="NCBI Taxonomy" id="34638"/>
    <lineage>
        <taxon>Eukaryota</taxon>
        <taxon>Metazoa</taxon>
        <taxon>Ecdysozoa</taxon>
        <taxon>Arthropoda</taxon>
        <taxon>Chelicerata</taxon>
        <taxon>Arachnida</taxon>
        <taxon>Acari</taxon>
        <taxon>Parasitiformes</taxon>
        <taxon>Mesostigmata</taxon>
        <taxon>Gamasina</taxon>
        <taxon>Phytoseioidea</taxon>
        <taxon>Phytoseiidae</taxon>
        <taxon>Typhlodrominae</taxon>
        <taxon>Galendromus</taxon>
    </lineage>
</organism>
<dbReference type="InterPro" id="IPR050951">
    <property type="entry name" value="Retrovirus_Pol_polyprotein"/>
</dbReference>
<sequence>MAFFKAGHVEEILDVDLTAPSARSREFYMPHRQVVTRRATGDKWRIVFDASASSPGESSLNSPLIAGPNLNPDILRLLLNFRLRPVALSADIAQAYMTISLVTEDRPFFRYLWQRPGETRCYGLERPRCAHLNICQHEEWFRRSRVIVKEREMDNRENSSKNRPAPLEVVAGEEDQDRWNTFKESWADYSLLEGICKKEPAFQIASFRVALGEANRELLRNLSLGAVLENDKADALGVEPCSSLRAMLVILDQRFAKQENTIHRRYILRKAIQATGETVADFFARVTELARRCHYDSKTTSMMIRDQLVLGTNLTEARASIFKESEDFSLEQVLSRLRLYEDNQKALGEIERSGAEENVNALKQRPQWHDKKPREDIRNCGFCGGKHAPRKCPAFGIKCKKCGRKNHFESVCRSVERAHQLNDDGQQETSEEEYAWKTENESREPKKRFYVQFTTERKGRLKAQIDTGATCNCMSKSTFARMKKLGATGNLKTEDQTKVNMYDGSVAHSIGSCVVTCSFENRRFDLPFVVFERRLETLLSGVWAEAIGVVKFHANVERTYGISESKDHDYEHLLREYSDIFRGLGKFAEDVKLELDPSVAPTQQAPRRTPIVIREALIAKIRQMERDGIIQHVKVPTPWISNLVAVPKADGSIRITLDPVHLNKAIIRPRYPMPTLDDHLPLLAKAKIFSFVDAKDGFYQMKLHPDSTALTCFWTPIGRFKYLRTPQGISSAPEEYQLRQVQAYEGLRNVLVVADDAIIFGVGDSEEEAKKDHDENLRALFQRARETGLKLNKKKLQLGRRAVRYLGHIISNEGVKADPEKIKAILDMRTPADPKAVMRFLGLANYLLAFIPNFADITLPLREVVKKSNQFVWMESQQKAFEKVKEMLAEAPTLAIYDPQKDIVIHTGASDYGVGAVMLQDRRAVAYHSHTLSQAERGYSALEKECLAIVSACLKFDHLLFGRANIRVLSDHKPLSRIFEKTLDECPKRLQRMRLALQRYDIPRAPIHTAEPDSESQEWVLRIEIETAKNEASPQVSDKTLQEIRVAMSTDAQAGKLLEAVKTNKWEDSDLTIFKPFRSELFQDSGLVFHNQACFIPHALRSDFLKRLHRPHLALSAMLRRVRGALFWPGLNNDVKVMAENCEACQTHNIKQRNEPLIPGEIPRHPFEIVHQDLFDWHNCMYLVTVDGYSDFFDVAKLGHSSTTAKIINVCKRLFAYFGQPKQLRTDSDPRYLSHEFKSFCRNWGIQHKVSEPHNHQANGKAESAVKAAKRLLKKVETAGEDFEQALLEWRNTPQSDGCPPAQKFLCRKARTALPCRPQDLIQEIPQGIEQMIRKRRDQAKLYYDKGTRNLQPLKAGDNVRIQPEGHKKEWQKARIEKAEGLVETGLLKVLGIAWKPTDDLFQFRLSDIVELTTTAKAITKRHVLRVVASIFDPVGWLIPFTLRGKLLIQQLWSKTLRWDDPLSGSLLDDFTKWSGEVSRHPVPRVYGNPAKEIAGYQLHVFGDASERAYAAAAYLQTLYLDGGSSCALLMSKSRVAPKERVSLPRLESLAALLGARLRAFITGRLEARLDKITHYTDSAVTFYWCIAEEPTRRKTWVCNRVTEIRELTSSSEWVHVEGKHNIADIASRGLSASYLAANVEWFAAPHWLYESEDRPPVKRLRAGSDVASSISSELRLVVAPVAVKPALVDLNRVGSWEGSIRVMTNVLRFVRRCRRQALVSDSELRAQSELLVIRSTQHSYFPAEIRATLAQERPTRSSKLHSYRLLLDQNGLLRAQSRLTLSSNFTYDEQTPIIIPGESRLATLLILHHHRVNAHVGVSAILNELKRRYWILRGRQVIKRLLRNCVVCNRVHGHTADQVQAPLPPERASFSAPFAVTGLDFCGPFTTRSREGTCKNYIALFSCTSIRAIKLELVPDMGALQTHLALRRFLADHPSCRKFISDNGRSFVRASADIRRLFTSFSNPQVRELLAQRRIEWDFNCPRAPWRGGLFERLVGVTKRCLTKTLGRCLIGSEELRTILCELSAVINNRPLTYTCDEPAELRATTPAHFLHGGPPSSPLCTLTSLDSLGPNGSVLDAPPEAEKFANHYCRGRTTFSLYRLVGIRNTFYCYARQILIGREGVGP</sequence>
<dbReference type="SUPFAM" id="SSF53098">
    <property type="entry name" value="Ribonuclease H-like"/>
    <property type="match status" value="2"/>
</dbReference>
<dbReference type="InterPro" id="IPR043502">
    <property type="entry name" value="DNA/RNA_pol_sf"/>
</dbReference>
<dbReference type="Gene3D" id="1.10.340.70">
    <property type="match status" value="2"/>
</dbReference>
<dbReference type="CDD" id="cd09274">
    <property type="entry name" value="RNase_HI_RT_Ty3"/>
    <property type="match status" value="1"/>
</dbReference>
<dbReference type="Pfam" id="PF17921">
    <property type="entry name" value="Integrase_H2C2"/>
    <property type="match status" value="2"/>
</dbReference>
<gene>
    <name evidence="5" type="primary">LOC114828012</name>
</gene>
<proteinExistence type="predicted"/>
<dbReference type="Pfam" id="PF00078">
    <property type="entry name" value="RVT_1"/>
    <property type="match status" value="1"/>
</dbReference>
<dbReference type="Gene3D" id="2.40.70.10">
    <property type="entry name" value="Acid Proteases"/>
    <property type="match status" value="1"/>
</dbReference>
<dbReference type="InterPro" id="IPR043128">
    <property type="entry name" value="Rev_trsase/Diguanyl_cyclase"/>
</dbReference>
<dbReference type="Gene3D" id="3.30.420.10">
    <property type="entry name" value="Ribonuclease H-like superfamily/Ribonuclease H"/>
    <property type="match status" value="2"/>
</dbReference>
<dbReference type="GO" id="GO:0042575">
    <property type="term" value="C:DNA polymerase complex"/>
    <property type="evidence" value="ECO:0007669"/>
    <property type="project" value="UniProtKB-ARBA"/>
</dbReference>
<accession>A0AAJ7SE29</accession>
<dbReference type="GO" id="GO:0015074">
    <property type="term" value="P:DNA integration"/>
    <property type="evidence" value="ECO:0007669"/>
    <property type="project" value="InterPro"/>
</dbReference>
<dbReference type="Gene3D" id="3.30.70.270">
    <property type="match status" value="2"/>
</dbReference>
<dbReference type="GeneID" id="114828012"/>
<evidence type="ECO:0000259" key="3">
    <source>
        <dbReference type="PROSITE" id="PS50994"/>
    </source>
</evidence>
<dbReference type="FunFam" id="3.30.70.270:FF:000026">
    <property type="entry name" value="Transposon Ty3-G Gag-Pol polyprotein"/>
    <property type="match status" value="1"/>
</dbReference>
<name>A0AAJ7SE29_9ACAR</name>
<dbReference type="FunFam" id="3.30.420.10:FF:000063">
    <property type="entry name" value="Retrovirus-related Pol polyprotein from transposon 297-like Protein"/>
    <property type="match status" value="1"/>
</dbReference>
<dbReference type="InterPro" id="IPR036397">
    <property type="entry name" value="RNaseH_sf"/>
</dbReference>